<organism evidence="1 2">
    <name type="scientific">Candidatus Thiomargarita nelsonii</name>
    <dbReference type="NCBI Taxonomy" id="1003181"/>
    <lineage>
        <taxon>Bacteria</taxon>
        <taxon>Pseudomonadati</taxon>
        <taxon>Pseudomonadota</taxon>
        <taxon>Gammaproteobacteria</taxon>
        <taxon>Thiotrichales</taxon>
        <taxon>Thiotrichaceae</taxon>
        <taxon>Thiomargarita</taxon>
    </lineage>
</organism>
<keyword evidence="2" id="KW-1185">Reference proteome</keyword>
<protein>
    <submittedName>
        <fullName evidence="1">Uncharacterized protein</fullName>
    </submittedName>
</protein>
<sequence>MEVCSLEFGTIFKKAFVPPKHFNALVSAVLRKEIKVTEVYAEYKKIEGKCGSIDITSVGE</sequence>
<evidence type="ECO:0000313" key="1">
    <source>
        <dbReference type="EMBL" id="OAD23016.1"/>
    </source>
</evidence>
<accession>A0A0A6RLA4</accession>
<gene>
    <name evidence="1" type="ORF">THIOM_001161</name>
</gene>
<proteinExistence type="predicted"/>
<name>A0A0A6RLA4_9GAMM</name>
<comment type="caution">
    <text evidence="1">The sequence shown here is derived from an EMBL/GenBank/DDBJ whole genome shotgun (WGS) entry which is preliminary data.</text>
</comment>
<dbReference type="Proteomes" id="UP000076962">
    <property type="component" value="Unassembled WGS sequence"/>
</dbReference>
<evidence type="ECO:0000313" key="2">
    <source>
        <dbReference type="Proteomes" id="UP000076962"/>
    </source>
</evidence>
<dbReference type="EMBL" id="LUTY01000604">
    <property type="protein sequence ID" value="OAD23016.1"/>
    <property type="molecule type" value="Genomic_DNA"/>
</dbReference>
<dbReference type="AlphaFoldDB" id="A0A0A6RLA4"/>
<reference evidence="1 2" key="1">
    <citation type="submission" date="2016-05" db="EMBL/GenBank/DDBJ databases">
        <title>Single-cell genome of chain-forming Candidatus Thiomargarita nelsonii and comparison to other large sulfur-oxidizing bacteria.</title>
        <authorList>
            <person name="Winkel M."/>
            <person name="Salman V."/>
            <person name="Woyke T."/>
            <person name="Schulz-Vogt H."/>
            <person name="Richter M."/>
            <person name="Flood B."/>
            <person name="Bailey J."/>
            <person name="Amann R."/>
            <person name="Mussmann M."/>
        </authorList>
    </citation>
    <scope>NUCLEOTIDE SEQUENCE [LARGE SCALE GENOMIC DNA]</scope>
    <source>
        <strain evidence="1 2">THI036</strain>
    </source>
</reference>